<name>A0A5C8PJR1_9HYPH</name>
<dbReference type="PANTHER" id="PTHR36423:SF2">
    <property type="entry name" value="AFR070WP"/>
    <property type="match status" value="1"/>
</dbReference>
<dbReference type="Pfam" id="PF08883">
    <property type="entry name" value="DOPA_dioxygen"/>
    <property type="match status" value="1"/>
</dbReference>
<keyword evidence="2" id="KW-1185">Reference proteome</keyword>
<dbReference type="EMBL" id="VDUZ01000020">
    <property type="protein sequence ID" value="TXL74076.1"/>
    <property type="molecule type" value="Genomic_DNA"/>
</dbReference>
<protein>
    <submittedName>
        <fullName evidence="1">4,5-dioxygenase</fullName>
    </submittedName>
</protein>
<dbReference type="RefSeq" id="WP_147848322.1">
    <property type="nucleotide sequence ID" value="NZ_VDUZ01000020.1"/>
</dbReference>
<organism evidence="1 2">
    <name type="scientific">Vineibacter terrae</name>
    <dbReference type="NCBI Taxonomy" id="2586908"/>
    <lineage>
        <taxon>Bacteria</taxon>
        <taxon>Pseudomonadati</taxon>
        <taxon>Pseudomonadota</taxon>
        <taxon>Alphaproteobacteria</taxon>
        <taxon>Hyphomicrobiales</taxon>
        <taxon>Vineibacter</taxon>
    </lineage>
</organism>
<dbReference type="PIRSF" id="PIRSF028139">
    <property type="entry name" value="DOPA-diox_rel_Mll2280"/>
    <property type="match status" value="1"/>
</dbReference>
<evidence type="ECO:0000313" key="2">
    <source>
        <dbReference type="Proteomes" id="UP000321638"/>
    </source>
</evidence>
<dbReference type="GO" id="GO:0051213">
    <property type="term" value="F:dioxygenase activity"/>
    <property type="evidence" value="ECO:0007669"/>
    <property type="project" value="UniProtKB-KW"/>
</dbReference>
<dbReference type="Gene3D" id="3.30.70.1240">
    <property type="entry name" value="DOPA-like domains"/>
    <property type="match status" value="1"/>
</dbReference>
<dbReference type="Proteomes" id="UP000321638">
    <property type="component" value="Unassembled WGS sequence"/>
</dbReference>
<keyword evidence="1" id="KW-0560">Oxidoreductase</keyword>
<proteinExistence type="predicted"/>
<sequence>MKHTDTSVIESWHAHVYFDAASRDAAWSLREAIMQRFDGAMEMGRFHERPVGPHPRWSYQVAFKPDRFSEIVAWLALNRGELVVFTHPNTGDALVDHRDRAIWMGAWLELNLDALRDAA</sequence>
<dbReference type="SUPFAM" id="SSF143410">
    <property type="entry name" value="DOPA-like"/>
    <property type="match status" value="1"/>
</dbReference>
<gene>
    <name evidence="1" type="ORF">FHP25_17865</name>
</gene>
<reference evidence="1 2" key="1">
    <citation type="submission" date="2019-06" db="EMBL/GenBank/DDBJ databases">
        <title>New taxonomy in bacterial strain CC-CFT640, isolated from vineyard.</title>
        <authorList>
            <person name="Lin S.-Y."/>
            <person name="Tsai C.-F."/>
            <person name="Young C.-C."/>
        </authorList>
    </citation>
    <scope>NUCLEOTIDE SEQUENCE [LARGE SCALE GENOMIC DNA]</scope>
    <source>
        <strain evidence="1 2">CC-CFT640</strain>
    </source>
</reference>
<dbReference type="AlphaFoldDB" id="A0A5C8PJR1"/>
<dbReference type="PANTHER" id="PTHR36423">
    <property type="entry name" value="AFR070WP"/>
    <property type="match status" value="1"/>
</dbReference>
<dbReference type="InterPro" id="IPR014980">
    <property type="entry name" value="DOPA_dioxygen"/>
</dbReference>
<dbReference type="InterPro" id="IPR023389">
    <property type="entry name" value="DOPA-like_sf"/>
</dbReference>
<keyword evidence="1" id="KW-0223">Dioxygenase</keyword>
<accession>A0A5C8PJR1</accession>
<comment type="caution">
    <text evidence="1">The sequence shown here is derived from an EMBL/GenBank/DDBJ whole genome shotgun (WGS) entry which is preliminary data.</text>
</comment>
<dbReference type="OrthoDB" id="572228at2"/>
<evidence type="ECO:0000313" key="1">
    <source>
        <dbReference type="EMBL" id="TXL74076.1"/>
    </source>
</evidence>